<evidence type="ECO:0008006" key="4">
    <source>
        <dbReference type="Google" id="ProtNLM"/>
    </source>
</evidence>
<reference evidence="2 3" key="1">
    <citation type="submission" date="2017-03" db="EMBL/GenBank/DDBJ databases">
        <title>Genomes of endolithic fungi from Antarctica.</title>
        <authorList>
            <person name="Coleine C."/>
            <person name="Masonjones S."/>
            <person name="Stajich J.E."/>
        </authorList>
    </citation>
    <scope>NUCLEOTIDE SEQUENCE [LARGE SCALE GENOMIC DNA]</scope>
    <source>
        <strain evidence="2 3">CCFEE 5184</strain>
    </source>
</reference>
<evidence type="ECO:0000313" key="3">
    <source>
        <dbReference type="Proteomes" id="UP000309340"/>
    </source>
</evidence>
<comment type="caution">
    <text evidence="2">The sequence shown here is derived from an EMBL/GenBank/DDBJ whole genome shotgun (WGS) entry which is preliminary data.</text>
</comment>
<evidence type="ECO:0000256" key="1">
    <source>
        <dbReference type="SAM" id="MobiDB-lite"/>
    </source>
</evidence>
<gene>
    <name evidence="2" type="ORF">B0A55_02217</name>
</gene>
<proteinExistence type="predicted"/>
<feature type="region of interest" description="Disordered" evidence="1">
    <location>
        <begin position="1"/>
        <end position="119"/>
    </location>
</feature>
<dbReference type="Pfam" id="PF11905">
    <property type="entry name" value="DUF3425"/>
    <property type="match status" value="1"/>
</dbReference>
<feature type="compositionally biased region" description="Polar residues" evidence="1">
    <location>
        <begin position="1"/>
        <end position="17"/>
    </location>
</feature>
<dbReference type="OrthoDB" id="2245989at2759"/>
<dbReference type="Proteomes" id="UP000309340">
    <property type="component" value="Unassembled WGS sequence"/>
</dbReference>
<dbReference type="STRING" id="329884.A0A4U0XUL3"/>
<dbReference type="InterPro" id="IPR021833">
    <property type="entry name" value="DUF3425"/>
</dbReference>
<dbReference type="PANTHER" id="PTHR38116">
    <property type="entry name" value="CHROMOSOME 7, WHOLE GENOME SHOTGUN SEQUENCE"/>
    <property type="match status" value="1"/>
</dbReference>
<dbReference type="PANTHER" id="PTHR38116:SF9">
    <property type="entry name" value="BZIP DOMAIN-CONTAINING PROTEIN"/>
    <property type="match status" value="1"/>
</dbReference>
<organism evidence="2 3">
    <name type="scientific">Friedmanniomyces simplex</name>
    <dbReference type="NCBI Taxonomy" id="329884"/>
    <lineage>
        <taxon>Eukaryota</taxon>
        <taxon>Fungi</taxon>
        <taxon>Dikarya</taxon>
        <taxon>Ascomycota</taxon>
        <taxon>Pezizomycotina</taxon>
        <taxon>Dothideomycetes</taxon>
        <taxon>Dothideomycetidae</taxon>
        <taxon>Mycosphaerellales</taxon>
        <taxon>Teratosphaeriaceae</taxon>
        <taxon>Friedmanniomyces</taxon>
    </lineage>
</organism>
<accession>A0A4U0XUL3</accession>
<sequence>MEHNQGEYSRSYQQATRSESDGPDYGALPITAVVNENWRGKNDPTERRRIQNRLNQRAFRQRQRAGQSPKQYKPRSMSGSSVQDEFSDGEDDDKDDDKSTNSSNSGAEGTPSTLPTGVVAYSDPRAFSAPAANQPRGVTDAASGYVWDELARLINRNLMQAALQNTAALGIDASALQTGALVYTPRPSSRTLATSLVPVELQYRVAHDSIIDVIPCARLRHNILHAIAHGQINAAAFTKCIRRSGAMEQSNEGWQRSGLVVWNCPEYVGSWELSETFIRRWAPLLQGCEDLLAATNTWRSKRGESLFPLTLGRSDATLAH</sequence>
<dbReference type="AlphaFoldDB" id="A0A4U0XUL3"/>
<evidence type="ECO:0000313" key="2">
    <source>
        <dbReference type="EMBL" id="TKA80311.1"/>
    </source>
</evidence>
<protein>
    <recommendedName>
        <fullName evidence="4">BZIP domain-containing protein</fullName>
    </recommendedName>
</protein>
<feature type="compositionally biased region" description="Basic and acidic residues" evidence="1">
    <location>
        <begin position="38"/>
        <end position="49"/>
    </location>
</feature>
<keyword evidence="3" id="KW-1185">Reference proteome</keyword>
<feature type="compositionally biased region" description="Acidic residues" evidence="1">
    <location>
        <begin position="85"/>
        <end position="95"/>
    </location>
</feature>
<name>A0A4U0XUL3_9PEZI</name>
<dbReference type="CDD" id="cd14688">
    <property type="entry name" value="bZIP_YAP"/>
    <property type="match status" value="1"/>
</dbReference>
<dbReference type="EMBL" id="NAJQ01000072">
    <property type="protein sequence ID" value="TKA80311.1"/>
    <property type="molecule type" value="Genomic_DNA"/>
</dbReference>